<evidence type="ECO:0000313" key="1">
    <source>
        <dbReference type="EMBL" id="KAJ3541498.1"/>
    </source>
</evidence>
<organism evidence="1 2">
    <name type="scientific">Phlebia brevispora</name>
    <dbReference type="NCBI Taxonomy" id="194682"/>
    <lineage>
        <taxon>Eukaryota</taxon>
        <taxon>Fungi</taxon>
        <taxon>Dikarya</taxon>
        <taxon>Basidiomycota</taxon>
        <taxon>Agaricomycotina</taxon>
        <taxon>Agaricomycetes</taxon>
        <taxon>Polyporales</taxon>
        <taxon>Meruliaceae</taxon>
        <taxon>Phlebia</taxon>
    </lineage>
</organism>
<evidence type="ECO:0000313" key="2">
    <source>
        <dbReference type="Proteomes" id="UP001148662"/>
    </source>
</evidence>
<keyword evidence="2" id="KW-1185">Reference proteome</keyword>
<protein>
    <submittedName>
        <fullName evidence="1">Uncharacterized protein</fullName>
    </submittedName>
</protein>
<name>A0ACC1SK56_9APHY</name>
<accession>A0ACC1SK56</accession>
<dbReference type="EMBL" id="JANHOG010001201">
    <property type="protein sequence ID" value="KAJ3541498.1"/>
    <property type="molecule type" value="Genomic_DNA"/>
</dbReference>
<gene>
    <name evidence="1" type="ORF">NM688_g6076</name>
</gene>
<comment type="caution">
    <text evidence="1">The sequence shown here is derived from an EMBL/GenBank/DDBJ whole genome shotgun (WGS) entry which is preliminary data.</text>
</comment>
<proteinExistence type="predicted"/>
<dbReference type="Proteomes" id="UP001148662">
    <property type="component" value="Unassembled WGS sequence"/>
</dbReference>
<reference evidence="1" key="1">
    <citation type="submission" date="2022-07" db="EMBL/GenBank/DDBJ databases">
        <title>Genome Sequence of Phlebia brevispora.</title>
        <authorList>
            <person name="Buettner E."/>
        </authorList>
    </citation>
    <scope>NUCLEOTIDE SEQUENCE</scope>
    <source>
        <strain evidence="1">MPL23</strain>
    </source>
</reference>
<sequence>MSASLSPEQYLRYPVEVCLVNRSEPTESQGAENENEHLPWKCKRVEYYRMYENPWVGALRSARFESIVSDADLELLNNCEDITNTYCVPIVKVVNSVVLKSDVPQLRMLRIPESKGGNPLSHPIAVLYSGMQDTDPFSETAPLQVDRWHKRTVPRDDEMEGKEPHAPDWTAVNKCFAVVVFLHPGEFFLGDICVEHRNNTRAVVGILTDELTSLVVNYLPCLYDEDLPELINVPSSTTGLRILISSFMYGEAATWRLVRIYPTAARRFLQGAAMDQASVNGLLNNSQVKSKRWFSDFDLYTMQRVPELWHKFASWRHYVQEEGIKHLISPGMAVTFEPDGFARRVDLLRSPYPYRPLPQETLDSVMTSRERRPRNTTLDRIVYSSQDIELIVHECIRTGANHFSQVFSAYVIGCDELVCVKLFDERFFCIPQVDEDECTKGPFQSRLGSLHYSEDLARHEESVYHRLSALQGTLLPHCYGFHLFTLPDGWQCYGLIMEKIEGPPLVDAFNAGSQTTQALLLSHIRHGVRALRAAGISQRDWHLNQILCSLRSDEHPEIVFIDFGFSEMYVGDEDGTPTTGDLLEVLGLLGLGLDVDYEMLRQQWLPPLEFEY</sequence>